<accession>A0A9X6NG80</accession>
<keyword evidence="3" id="KW-1185">Reference proteome</keyword>
<reference evidence="3" key="1">
    <citation type="submission" date="2017-01" db="EMBL/GenBank/DDBJ databases">
        <title>Comparative genomics of anhydrobiosis in the tardigrade Hypsibius dujardini.</title>
        <authorList>
            <person name="Yoshida Y."/>
            <person name="Koutsovoulos G."/>
            <person name="Laetsch D."/>
            <person name="Stevens L."/>
            <person name="Kumar S."/>
            <person name="Horikawa D."/>
            <person name="Ishino K."/>
            <person name="Komine S."/>
            <person name="Tomita M."/>
            <person name="Blaxter M."/>
            <person name="Arakawa K."/>
        </authorList>
    </citation>
    <scope>NUCLEOTIDE SEQUENCE [LARGE SCALE GENOMIC DNA]</scope>
    <source>
        <strain evidence="3">Z151</strain>
    </source>
</reference>
<dbReference type="AlphaFoldDB" id="A0A9X6NG80"/>
<evidence type="ECO:0000313" key="2">
    <source>
        <dbReference type="EMBL" id="OWA53670.1"/>
    </source>
</evidence>
<dbReference type="EMBL" id="MTYJ01000337">
    <property type="protein sequence ID" value="OWA53670.1"/>
    <property type="molecule type" value="Genomic_DNA"/>
</dbReference>
<organism evidence="2 3">
    <name type="scientific">Hypsibius exemplaris</name>
    <name type="common">Freshwater tardigrade</name>
    <dbReference type="NCBI Taxonomy" id="2072580"/>
    <lineage>
        <taxon>Eukaryota</taxon>
        <taxon>Metazoa</taxon>
        <taxon>Ecdysozoa</taxon>
        <taxon>Tardigrada</taxon>
        <taxon>Eutardigrada</taxon>
        <taxon>Parachela</taxon>
        <taxon>Hypsibioidea</taxon>
        <taxon>Hypsibiidae</taxon>
        <taxon>Hypsibius</taxon>
    </lineage>
</organism>
<protein>
    <submittedName>
        <fullName evidence="2">Uncharacterized protein</fullName>
    </submittedName>
</protein>
<evidence type="ECO:0000313" key="3">
    <source>
        <dbReference type="Proteomes" id="UP000192578"/>
    </source>
</evidence>
<gene>
    <name evidence="2" type="ORF">BV898_18091</name>
</gene>
<proteinExistence type="predicted"/>
<feature type="compositionally biased region" description="Basic and acidic residues" evidence="1">
    <location>
        <begin position="94"/>
        <end position="109"/>
    </location>
</feature>
<comment type="caution">
    <text evidence="2">The sequence shown here is derived from an EMBL/GenBank/DDBJ whole genome shotgun (WGS) entry which is preliminary data.</text>
</comment>
<feature type="region of interest" description="Disordered" evidence="1">
    <location>
        <begin position="14"/>
        <end position="112"/>
    </location>
</feature>
<sequence length="128" mass="14349">MIWQPAAAIPLSAHFRPRTSPQGAGSLSSLRYSKAASARDRGTSSARQPHRRPLSVVTSQLPHRLVSNLVDCPEQSPRGHQAGRPSPFNHRPRRFGDMSDEKGRERENRNASCGTLRRLIDRWLAKCM</sequence>
<feature type="compositionally biased region" description="Polar residues" evidence="1">
    <location>
        <begin position="19"/>
        <end position="31"/>
    </location>
</feature>
<dbReference type="Proteomes" id="UP000192578">
    <property type="component" value="Unassembled WGS sequence"/>
</dbReference>
<name>A0A9X6NG80_HYPEX</name>
<evidence type="ECO:0000256" key="1">
    <source>
        <dbReference type="SAM" id="MobiDB-lite"/>
    </source>
</evidence>